<feature type="chain" id="PRO_5038969659" description="Bacterial Ig domain-containing protein" evidence="2">
    <location>
        <begin position="21"/>
        <end position="261"/>
    </location>
</feature>
<feature type="domain" description="Bacterial Ig" evidence="3">
    <location>
        <begin position="43"/>
        <end position="106"/>
    </location>
</feature>
<evidence type="ECO:0000313" key="4">
    <source>
        <dbReference type="EMBL" id="MTV82856.1"/>
    </source>
</evidence>
<feature type="signal peptide" evidence="2">
    <location>
        <begin position="1"/>
        <end position="20"/>
    </location>
</feature>
<comment type="caution">
    <text evidence="4">The sequence shown here is derived from an EMBL/GenBank/DDBJ whole genome shotgun (WGS) entry which is preliminary data.</text>
</comment>
<accession>A0A7X2XWE2</accession>
<feature type="region of interest" description="Disordered" evidence="1">
    <location>
        <begin position="123"/>
        <end position="142"/>
    </location>
</feature>
<evidence type="ECO:0000256" key="1">
    <source>
        <dbReference type="SAM" id="MobiDB-lite"/>
    </source>
</evidence>
<dbReference type="RefSeq" id="WP_155432122.1">
    <property type="nucleotide sequence ID" value="NZ_WNJO01000011.1"/>
</dbReference>
<dbReference type="InterPro" id="IPR041498">
    <property type="entry name" value="Big_6"/>
</dbReference>
<organism evidence="4 5">
    <name type="scientific">Secundilactobacillus folii</name>
    <dbReference type="NCBI Taxonomy" id="2678357"/>
    <lineage>
        <taxon>Bacteria</taxon>
        <taxon>Bacillati</taxon>
        <taxon>Bacillota</taxon>
        <taxon>Bacilli</taxon>
        <taxon>Lactobacillales</taxon>
        <taxon>Lactobacillaceae</taxon>
        <taxon>Secundilactobacillus</taxon>
    </lineage>
</organism>
<proteinExistence type="predicted"/>
<dbReference type="Pfam" id="PF17936">
    <property type="entry name" value="Big_6"/>
    <property type="match status" value="1"/>
</dbReference>
<evidence type="ECO:0000256" key="2">
    <source>
        <dbReference type="SAM" id="SignalP"/>
    </source>
</evidence>
<dbReference type="Proteomes" id="UP000466388">
    <property type="component" value="Unassembled WGS sequence"/>
</dbReference>
<protein>
    <recommendedName>
        <fullName evidence="3">Bacterial Ig domain-containing protein</fullName>
    </recommendedName>
</protein>
<keyword evidence="2" id="KW-0732">Signal</keyword>
<evidence type="ECO:0000259" key="3">
    <source>
        <dbReference type="Pfam" id="PF17936"/>
    </source>
</evidence>
<sequence length="261" mass="28228">MKKIAVLTASLVAALGFVGAGMVNQTTASAKTTVAAGSPSLSINNIYTTSTKVTGKASKGVRIIVESSKKKVIATGTASKTTGAYSVKIPKQKQNTKLYVYARNSSTKRYFYRIMTVKSPATKTTTTTKKTTSKTSTTKKTSSTKKSSAASFKISTPTGSWKSNSYKGWSIKYSFSQKTGLNEYVYYGKKTAHPLRNASYSVDAKTPTFWKINVKAKGGAKSTFYMRFTSKSTFHIVNSKNQAIKSSVGKAPAANYTYKLQ</sequence>
<gene>
    <name evidence="4" type="ORF">GM612_09385</name>
</gene>
<keyword evidence="5" id="KW-1185">Reference proteome</keyword>
<dbReference type="AlphaFoldDB" id="A0A7X2XWE2"/>
<evidence type="ECO:0000313" key="5">
    <source>
        <dbReference type="Proteomes" id="UP000466388"/>
    </source>
</evidence>
<dbReference type="EMBL" id="WNJO01000011">
    <property type="protein sequence ID" value="MTV82856.1"/>
    <property type="molecule type" value="Genomic_DNA"/>
</dbReference>
<name>A0A7X2XWE2_9LACO</name>
<reference evidence="4 5" key="1">
    <citation type="submission" date="2019-11" db="EMBL/GenBank/DDBJ databases">
        <title>Lactobacillus sp. nov. CRM56-3, isolated from fermented tea leaves.</title>
        <authorList>
            <person name="Phuengjayaem S."/>
            <person name="Tanasupawat S."/>
        </authorList>
    </citation>
    <scope>NUCLEOTIDE SEQUENCE [LARGE SCALE GENOMIC DNA]</scope>
    <source>
        <strain evidence="4 5">CRM56-3</strain>
    </source>
</reference>